<proteinExistence type="predicted"/>
<organism evidence="2">
    <name type="scientific">Alexandrium monilatum</name>
    <dbReference type="NCBI Taxonomy" id="311494"/>
    <lineage>
        <taxon>Eukaryota</taxon>
        <taxon>Sar</taxon>
        <taxon>Alveolata</taxon>
        <taxon>Dinophyceae</taxon>
        <taxon>Gonyaulacales</taxon>
        <taxon>Pyrocystaceae</taxon>
        <taxon>Alexandrium</taxon>
    </lineage>
</organism>
<feature type="compositionally biased region" description="Acidic residues" evidence="1">
    <location>
        <begin position="338"/>
        <end position="356"/>
    </location>
</feature>
<evidence type="ECO:0000313" key="2">
    <source>
        <dbReference type="EMBL" id="CAE4596545.1"/>
    </source>
</evidence>
<dbReference type="InterPro" id="IPR032675">
    <property type="entry name" value="LRR_dom_sf"/>
</dbReference>
<feature type="compositionally biased region" description="Low complexity" evidence="1">
    <location>
        <begin position="374"/>
        <end position="393"/>
    </location>
</feature>
<feature type="compositionally biased region" description="Basic and acidic residues" evidence="1">
    <location>
        <begin position="404"/>
        <end position="417"/>
    </location>
</feature>
<feature type="region of interest" description="Disordered" evidence="1">
    <location>
        <begin position="293"/>
        <end position="437"/>
    </location>
</feature>
<dbReference type="InterPro" id="IPR001611">
    <property type="entry name" value="Leu-rich_rpt"/>
</dbReference>
<feature type="compositionally biased region" description="Basic and acidic residues" evidence="1">
    <location>
        <begin position="308"/>
        <end position="321"/>
    </location>
</feature>
<feature type="region of interest" description="Disordered" evidence="1">
    <location>
        <begin position="218"/>
        <end position="238"/>
    </location>
</feature>
<dbReference type="AlphaFoldDB" id="A0A7S4QWZ8"/>
<gene>
    <name evidence="2" type="ORF">AMON00008_LOCUS26920</name>
</gene>
<dbReference type="Gene3D" id="3.80.10.10">
    <property type="entry name" value="Ribonuclease Inhibitor"/>
    <property type="match status" value="1"/>
</dbReference>
<feature type="region of interest" description="Disordered" evidence="1">
    <location>
        <begin position="176"/>
        <end position="205"/>
    </location>
</feature>
<reference evidence="2" key="1">
    <citation type="submission" date="2021-01" db="EMBL/GenBank/DDBJ databases">
        <authorList>
            <person name="Corre E."/>
            <person name="Pelletier E."/>
            <person name="Niang G."/>
            <person name="Scheremetjew M."/>
            <person name="Finn R."/>
            <person name="Kale V."/>
            <person name="Holt S."/>
            <person name="Cochrane G."/>
            <person name="Meng A."/>
            <person name="Brown T."/>
            <person name="Cohen L."/>
        </authorList>
    </citation>
    <scope>NUCLEOTIDE SEQUENCE</scope>
    <source>
        <strain evidence="2">CCMP3105</strain>
    </source>
</reference>
<evidence type="ECO:0000256" key="1">
    <source>
        <dbReference type="SAM" id="MobiDB-lite"/>
    </source>
</evidence>
<protein>
    <submittedName>
        <fullName evidence="2">Uncharacterized protein</fullName>
    </submittedName>
</protein>
<dbReference type="EMBL" id="HBNR01038916">
    <property type="protein sequence ID" value="CAE4596545.1"/>
    <property type="molecule type" value="Transcribed_RNA"/>
</dbReference>
<feature type="compositionally biased region" description="Acidic residues" evidence="1">
    <location>
        <begin position="322"/>
        <end position="331"/>
    </location>
</feature>
<dbReference type="SUPFAM" id="SSF52047">
    <property type="entry name" value="RNI-like"/>
    <property type="match status" value="1"/>
</dbReference>
<name>A0A7S4QWZ8_9DINO</name>
<dbReference type="Pfam" id="PF13516">
    <property type="entry name" value="LRR_6"/>
    <property type="match status" value="2"/>
</dbReference>
<accession>A0A7S4QWZ8</accession>
<sequence>MSEPPSGTRLNYAKRLFTDKDLEALPLRKVIYPYEEVDFSQNGLSAEGLQKVLDLCLRCEKLRILKLFRNDIDDVGAEALAGFIAKCRTIEEMHLSHNHFTAEGVKAIVAAVDEHRPSSMNPLWLRLEQNDVFNPEEVVRDLKSRHSVCPRKDRAKCTVRQCVSGCKVHLPHFIFQRGGPQEGEGEEDGHRRRRKRRRWEEDETEAWGRNHVHSSWWDKSWEDKGGEDEPTAKRPRTKVAGGIFLRAVAAAVKGGGEQESAEGAPATKQKMRVVPANVASRTLSRLGVLSNRKKKVELKEGPAAGGARNDRGDKGEGAAKEQDEDGGEEAESSAAEGAAEEGTEEEQGVGEAESDADTGGAAASGAEGGGRQPAGDGAASASASPAHGSGRAAKLAAGVAQRQEPSDRHGSDRDRRRSPPRRRASPEPGGTRAGDRTAAVPALGAACAAAGAAAAPGRRAGAAVAVASKTAAIPARGGVNVVMAAGRRLTAAGTPQHGNRPESARGSP</sequence>